<dbReference type="InterPro" id="IPR002575">
    <property type="entry name" value="Aminoglycoside_PTrfase"/>
</dbReference>
<dbReference type="Pfam" id="PF01636">
    <property type="entry name" value="APH"/>
    <property type="match status" value="1"/>
</dbReference>
<name>A0A516R9L0_STRST</name>
<dbReference type="SUPFAM" id="SSF56112">
    <property type="entry name" value="Protein kinase-like (PK-like)"/>
    <property type="match status" value="1"/>
</dbReference>
<evidence type="ECO:0000313" key="3">
    <source>
        <dbReference type="Proteomes" id="UP000316806"/>
    </source>
</evidence>
<dbReference type="GO" id="GO:0016740">
    <property type="term" value="F:transferase activity"/>
    <property type="evidence" value="ECO:0007669"/>
    <property type="project" value="UniProtKB-KW"/>
</dbReference>
<feature type="domain" description="Aminoglycoside phosphotransferase" evidence="1">
    <location>
        <begin position="54"/>
        <end position="282"/>
    </location>
</feature>
<reference evidence="2 3" key="1">
    <citation type="journal article" date="2019" name="J. Ind. Microbiol. Biotechnol.">
        <title>The complete genomic sequence of Streptomyces spectabilis NRRL-2792 and identification of secondary metabolite biosynthetic gene clusters.</title>
        <authorList>
            <person name="Sinha A."/>
            <person name="Phillips-Salemka S."/>
            <person name="Niraula T.A."/>
            <person name="Short K.A."/>
            <person name="Niraula N.P."/>
        </authorList>
    </citation>
    <scope>NUCLEOTIDE SEQUENCE [LARGE SCALE GENOMIC DNA]</scope>
    <source>
        <strain evidence="2 3">NRRL 2792</strain>
    </source>
</reference>
<keyword evidence="2" id="KW-0808">Transferase</keyword>
<dbReference type="EMBL" id="CP040916">
    <property type="protein sequence ID" value="QDQ12304.1"/>
    <property type="molecule type" value="Genomic_DNA"/>
</dbReference>
<dbReference type="PANTHER" id="PTHR40086:SF1">
    <property type="entry name" value="CELL CYCLE REGULATOR CCRZ"/>
    <property type="match status" value="1"/>
</dbReference>
<sequence>MPSESTSAARARAARASGGMAALEGPLRGYHHETYVFPLPDGSGVTWRWKCREPRPGLLWFDRRCFRSEEELLVGLAGRVTRIPEVIQKDEFRLQRFIEGRTLGSCSRPEDGGAAEFEAGCGAGRGADIPAGVIDQIVGLFGELAGVGPDDVAAERRCAAADRPRDGDTNGFIERLVLFTEEHVYVANEDRFGPLFKEFEIGRHSFGVLRERVAGLTRRPFCLLHGDLHRENFVLDRCGQLWTIDWELAMVGDPLYDLATHLHLMRYTPAQEREVVRRWCAAVSEARPGSCAGWHRDLPRLLAYKRAQSVFTDVIRAALVLEAEQGAEGALERAAGRVHTALGAARHALGLGTAPSYADTMDALKRWSWSKEERGRR</sequence>
<dbReference type="PANTHER" id="PTHR40086">
    <property type="entry name" value="PHOSPHOTRANSFERASE YTMP-RELATED"/>
    <property type="match status" value="1"/>
</dbReference>
<organism evidence="2 3">
    <name type="scientific">Streptomyces spectabilis</name>
    <dbReference type="NCBI Taxonomy" id="68270"/>
    <lineage>
        <taxon>Bacteria</taxon>
        <taxon>Bacillati</taxon>
        <taxon>Actinomycetota</taxon>
        <taxon>Actinomycetes</taxon>
        <taxon>Kitasatosporales</taxon>
        <taxon>Streptomycetaceae</taxon>
        <taxon>Streptomyces</taxon>
    </lineage>
</organism>
<dbReference type="InterPro" id="IPR011009">
    <property type="entry name" value="Kinase-like_dom_sf"/>
</dbReference>
<evidence type="ECO:0000259" key="1">
    <source>
        <dbReference type="Pfam" id="PF01636"/>
    </source>
</evidence>
<dbReference type="AlphaFoldDB" id="A0A516R9L0"/>
<dbReference type="Gene3D" id="3.90.1200.10">
    <property type="match status" value="1"/>
</dbReference>
<proteinExistence type="predicted"/>
<dbReference type="Proteomes" id="UP000316806">
    <property type="component" value="Chromosome"/>
</dbReference>
<accession>A0A516R9L0</accession>
<evidence type="ECO:0000313" key="2">
    <source>
        <dbReference type="EMBL" id="QDQ12304.1"/>
    </source>
</evidence>
<dbReference type="RefSeq" id="WP_144004163.1">
    <property type="nucleotide sequence ID" value="NZ_CP040916.1"/>
</dbReference>
<protein>
    <submittedName>
        <fullName evidence="2">Aminoglycoside phosphotransferase family protein</fullName>
    </submittedName>
</protein>
<gene>
    <name evidence="2" type="ORF">FH965_18375</name>
</gene>
<dbReference type="InterPro" id="IPR052077">
    <property type="entry name" value="CcrZ_PhaseVar_Mediator"/>
</dbReference>